<dbReference type="PANTHER" id="PTHR32059">
    <property type="entry name" value="RAB11-BINDING PROTEIN RELCH"/>
    <property type="match status" value="1"/>
</dbReference>
<dbReference type="SUPFAM" id="SSF48371">
    <property type="entry name" value="ARM repeat"/>
    <property type="match status" value="1"/>
</dbReference>
<gene>
    <name evidence="3" type="primary">RELCH</name>
</gene>
<dbReference type="InterPro" id="IPR040362">
    <property type="entry name" value="RELCH"/>
</dbReference>
<sequence>MAVVGGGGVNPFLSDSEESEPEETRPGGSSSSDPGVSGAPLPVSSSTSSSLPLQQLLPPPPPAQAEEPPRVPVDALAAQLLRDQFSGRELPRLRDYFSNPGNFERQSAGGAGALAPTPSASGAPGIIAMVGGGKEPGAGQLHRAGSISTLDSLDFARYSDDGNRETDERVAVLEFELRKAKETIQALRANLTQAAENEVPLQERRNYKSSPEIQEPIKPLEKRALNFLVNEFLLKNGYKLTSITFSDENDDQDFELWDDVGLNIPKPPDLLQLYRDFGNHQVIAKDIVDVAVGPEEDELEATTPILENIPVFGTSESIEQCVLVQKLEDKINALSTEKWSLMEQIQRLESEIDYLRSQKTSIPTICDTVQSTSAQVPPTLPADNGKYLDIKSSSNDDKLGRTEEEIILKESECRTSKEDIGIPFAYKEREKFPSCSPSNKVVIHFDKPNRKLSPAFHQALLSFCQMSAESRLGSEVSRIADSEKSVMLMLGRCLPHIVPNVLLAKREELIPLILCTACLHPEPKERDQLLHILFNLIKRPDDEQRQMILTGCVAFAQHVGPTRVEAELLPQCWEQINHKYPERRLLVAESCGALAPYLPKEIRSSLVLSMLQQMLMEDKADLVREAVIKSLGIIMGYIDDPDKYQQGFELLLSALGDPSERVVSATHQVFLPAYAAWTTELGNLQLHLIPTLLSKIEKLLMESEHGLDEHKLHMYLSALQSLIPSLFALVLQDAPFTNKAKLQGEVPHIEVTRFPRPVSPLQDVATIIGSREQLAVLLQLYDYQLEHEGTTGWDTLLWVVNQLLPQLIEIVGKINVASTACVHEFSRFFWRLYFYFLISDAAAGNGVLTKATVPIYATGVLTCYIQEEDRKLLVGFLEDVMTMLSLSHAPLDSLKASFVELGANPAYHELLLTVLWYGVVHTSALVRCTAARMFEVSKYWLPFPVPITI</sequence>
<dbReference type="FunFam" id="1.25.10.10:FF:000080">
    <property type="entry name" value="lisH domain and HEAT repeat-containing protein KIAA1468 homolog"/>
    <property type="match status" value="1"/>
</dbReference>
<evidence type="ECO:0000313" key="4">
    <source>
        <dbReference type="Proteomes" id="UP000694559"/>
    </source>
</evidence>
<dbReference type="PROSITE" id="PS50896">
    <property type="entry name" value="LISH"/>
    <property type="match status" value="1"/>
</dbReference>
<dbReference type="GO" id="GO:0055037">
    <property type="term" value="C:recycling endosome"/>
    <property type="evidence" value="ECO:0007669"/>
    <property type="project" value="TreeGrafter"/>
</dbReference>
<dbReference type="PANTHER" id="PTHR32059:SF0">
    <property type="entry name" value="RAB11-BINDING PROTEIN RELCH"/>
    <property type="match status" value="1"/>
</dbReference>
<feature type="coiled-coil region" evidence="1">
    <location>
        <begin position="324"/>
        <end position="358"/>
    </location>
</feature>
<dbReference type="GO" id="GO:0005802">
    <property type="term" value="C:trans-Golgi network"/>
    <property type="evidence" value="ECO:0007669"/>
    <property type="project" value="InterPro"/>
</dbReference>
<reference evidence="3" key="1">
    <citation type="submission" date="2025-08" db="UniProtKB">
        <authorList>
            <consortium name="Ensembl"/>
        </authorList>
    </citation>
    <scope>IDENTIFICATION</scope>
</reference>
<evidence type="ECO:0000313" key="3">
    <source>
        <dbReference type="Ensembl" id="ENSNNAP00000023611.1"/>
    </source>
</evidence>
<dbReference type="AlphaFoldDB" id="A0A8C6Y5S1"/>
<dbReference type="Ensembl" id="ENSNNAT00000024762.1">
    <property type="protein sequence ID" value="ENSNNAP00000023611.1"/>
    <property type="gene ID" value="ENSNNAG00000011550.1"/>
</dbReference>
<accession>A0A8C6Y5S1</accession>
<keyword evidence="4" id="KW-1185">Reference proteome</keyword>
<dbReference type="OrthoDB" id="1695393at2759"/>
<dbReference type="Gene3D" id="1.25.10.10">
    <property type="entry name" value="Leucine-rich Repeat Variant"/>
    <property type="match status" value="1"/>
</dbReference>
<dbReference type="GO" id="GO:0032367">
    <property type="term" value="P:intracellular cholesterol transport"/>
    <property type="evidence" value="ECO:0007669"/>
    <property type="project" value="InterPro"/>
</dbReference>
<name>A0A8C6Y5S1_NAJNA</name>
<evidence type="ECO:0000256" key="1">
    <source>
        <dbReference type="SAM" id="Coils"/>
    </source>
</evidence>
<dbReference type="InterPro" id="IPR006594">
    <property type="entry name" value="LisH"/>
</dbReference>
<dbReference type="Proteomes" id="UP000694559">
    <property type="component" value="Unplaced"/>
</dbReference>
<feature type="region of interest" description="Disordered" evidence="2">
    <location>
        <begin position="1"/>
        <end position="71"/>
    </location>
</feature>
<dbReference type="GeneTree" id="ENSGT00390000004385"/>
<proteinExistence type="predicted"/>
<keyword evidence="1" id="KW-0175">Coiled coil</keyword>
<feature type="coiled-coil region" evidence="1">
    <location>
        <begin position="163"/>
        <end position="197"/>
    </location>
</feature>
<protein>
    <submittedName>
        <fullName evidence="3">RAB11 binding and LisH domain, coiled-coil and HEAT repeat containing</fullName>
    </submittedName>
</protein>
<dbReference type="InterPro" id="IPR016024">
    <property type="entry name" value="ARM-type_fold"/>
</dbReference>
<dbReference type="InterPro" id="IPR011989">
    <property type="entry name" value="ARM-like"/>
</dbReference>
<reference evidence="3" key="2">
    <citation type="submission" date="2025-09" db="UniProtKB">
        <authorList>
            <consortium name="Ensembl"/>
        </authorList>
    </citation>
    <scope>IDENTIFICATION</scope>
</reference>
<feature type="compositionally biased region" description="Low complexity" evidence="2">
    <location>
        <begin position="26"/>
        <end position="56"/>
    </location>
</feature>
<dbReference type="SMART" id="SM00667">
    <property type="entry name" value="LisH"/>
    <property type="match status" value="1"/>
</dbReference>
<organism evidence="3 4">
    <name type="scientific">Naja naja</name>
    <name type="common">Indian cobra</name>
    <dbReference type="NCBI Taxonomy" id="35670"/>
    <lineage>
        <taxon>Eukaryota</taxon>
        <taxon>Metazoa</taxon>
        <taxon>Chordata</taxon>
        <taxon>Craniata</taxon>
        <taxon>Vertebrata</taxon>
        <taxon>Euteleostomi</taxon>
        <taxon>Lepidosauria</taxon>
        <taxon>Squamata</taxon>
        <taxon>Bifurcata</taxon>
        <taxon>Unidentata</taxon>
        <taxon>Episquamata</taxon>
        <taxon>Toxicofera</taxon>
        <taxon>Serpentes</taxon>
        <taxon>Colubroidea</taxon>
        <taxon>Elapidae</taxon>
        <taxon>Elapinae</taxon>
        <taxon>Naja</taxon>
    </lineage>
</organism>
<evidence type="ECO:0000256" key="2">
    <source>
        <dbReference type="SAM" id="MobiDB-lite"/>
    </source>
</evidence>